<dbReference type="InterPro" id="IPR010920">
    <property type="entry name" value="LSM_dom_sf"/>
</dbReference>
<feature type="transmembrane region" description="Helical" evidence="5">
    <location>
        <begin position="12"/>
        <end position="30"/>
    </location>
</feature>
<gene>
    <name evidence="7" type="ORF">DS2_05290</name>
</gene>
<dbReference type="EMBL" id="ARZY01000006">
    <property type="protein sequence ID" value="EWH11245.1"/>
    <property type="molecule type" value="Genomic_DNA"/>
</dbReference>
<sequence>MLEYLSQLSQSKLILSAGVLLLLLIVRRSLTASAHRRFKNDNERKRRWSSGIKNISSLLMMVGLASVWFDEIQNFAISIAAFVVAIVLATREYIQCLLASLYQATARQYRVGDWVEVDGVAGEVANTDWITTSLYELSINCGKYQFTGRTLIIPNNLFITRSFTNLNYMRRYVNHSFYLVSDKNEDALSMQAHLQNKLDESCADFRETADRYRSMIERKLEITIPGEKNKVQITTTDLGHIKYSFSFFCPTEQAKEIEQLVTLAFFTYRANLLPVEQSF</sequence>
<evidence type="ECO:0000256" key="3">
    <source>
        <dbReference type="ARBA" id="ARBA00022989"/>
    </source>
</evidence>
<keyword evidence="2 5" id="KW-0812">Transmembrane</keyword>
<reference evidence="7 8" key="1">
    <citation type="journal article" date="2014" name="Genome Announc.">
        <title>Draft Genome Sequence of the Agar-Degrading Bacterium Catenovulum sp. Strain DS-2, Isolated from Intestines of Haliotis diversicolor.</title>
        <authorList>
            <person name="Shan D."/>
            <person name="Li X."/>
            <person name="Gu Z."/>
            <person name="Wei G."/>
            <person name="Gao Z."/>
            <person name="Shao Z."/>
        </authorList>
    </citation>
    <scope>NUCLEOTIDE SEQUENCE [LARGE SCALE GENOMIC DNA]</scope>
    <source>
        <strain evidence="7 8">DS-2</strain>
    </source>
</reference>
<dbReference type="PANTHER" id="PTHR30566">
    <property type="entry name" value="YNAI-RELATED MECHANOSENSITIVE ION CHANNEL"/>
    <property type="match status" value="1"/>
</dbReference>
<dbReference type="RefSeq" id="WP_035013610.1">
    <property type="nucleotide sequence ID" value="NZ_ARZY01000006.1"/>
</dbReference>
<evidence type="ECO:0000259" key="6">
    <source>
        <dbReference type="Pfam" id="PF00924"/>
    </source>
</evidence>
<proteinExistence type="predicted"/>
<dbReference type="Pfam" id="PF00924">
    <property type="entry name" value="MS_channel_2nd"/>
    <property type="match status" value="1"/>
</dbReference>
<dbReference type="OrthoDB" id="9775421at2"/>
<dbReference type="SUPFAM" id="SSF50182">
    <property type="entry name" value="Sm-like ribonucleoproteins"/>
    <property type="match status" value="1"/>
</dbReference>
<accession>W7R0W8</accession>
<feature type="domain" description="Mechanosensitive ion channel MscS" evidence="6">
    <location>
        <begin position="93"/>
        <end position="167"/>
    </location>
</feature>
<dbReference type="InterPro" id="IPR023408">
    <property type="entry name" value="MscS_beta-dom_sf"/>
</dbReference>
<organism evidence="7 8">
    <name type="scientific">Catenovulum agarivorans DS-2</name>
    <dbReference type="NCBI Taxonomy" id="1328313"/>
    <lineage>
        <taxon>Bacteria</taxon>
        <taxon>Pseudomonadati</taxon>
        <taxon>Pseudomonadota</taxon>
        <taxon>Gammaproteobacteria</taxon>
        <taxon>Alteromonadales</taxon>
        <taxon>Alteromonadaceae</taxon>
        <taxon>Catenovulum</taxon>
    </lineage>
</organism>
<dbReference type="PANTHER" id="PTHR30566:SF27">
    <property type="entry name" value="MECHANOSENSITIVE ION CHANNEL PROTEIN"/>
    <property type="match status" value="1"/>
</dbReference>
<evidence type="ECO:0000256" key="5">
    <source>
        <dbReference type="SAM" id="Phobius"/>
    </source>
</evidence>
<dbReference type="eggNOG" id="COG0668">
    <property type="taxonomic scope" value="Bacteria"/>
</dbReference>
<feature type="transmembrane region" description="Helical" evidence="5">
    <location>
        <begin position="51"/>
        <end position="69"/>
    </location>
</feature>
<evidence type="ECO:0000256" key="2">
    <source>
        <dbReference type="ARBA" id="ARBA00022692"/>
    </source>
</evidence>
<dbReference type="Gene3D" id="2.30.30.60">
    <property type="match status" value="1"/>
</dbReference>
<evidence type="ECO:0000256" key="4">
    <source>
        <dbReference type="ARBA" id="ARBA00023136"/>
    </source>
</evidence>
<dbReference type="AlphaFoldDB" id="W7R0W8"/>
<name>W7R0W8_9ALTE</name>
<dbReference type="STRING" id="1328313.DS2_05290"/>
<evidence type="ECO:0000256" key="1">
    <source>
        <dbReference type="ARBA" id="ARBA00004370"/>
    </source>
</evidence>
<feature type="transmembrane region" description="Helical" evidence="5">
    <location>
        <begin position="75"/>
        <end position="94"/>
    </location>
</feature>
<dbReference type="Proteomes" id="UP000019276">
    <property type="component" value="Unassembled WGS sequence"/>
</dbReference>
<dbReference type="GO" id="GO:0016020">
    <property type="term" value="C:membrane"/>
    <property type="evidence" value="ECO:0007669"/>
    <property type="project" value="UniProtKB-SubCell"/>
</dbReference>
<comment type="subcellular location">
    <subcellularLocation>
        <location evidence="1">Membrane</location>
    </subcellularLocation>
</comment>
<keyword evidence="8" id="KW-1185">Reference proteome</keyword>
<dbReference type="InterPro" id="IPR006685">
    <property type="entry name" value="MscS_channel_2nd"/>
</dbReference>
<protein>
    <submittedName>
        <fullName evidence="7">Mechanosensitive ion channel MscS</fullName>
    </submittedName>
</protein>
<evidence type="ECO:0000313" key="8">
    <source>
        <dbReference type="Proteomes" id="UP000019276"/>
    </source>
</evidence>
<evidence type="ECO:0000313" key="7">
    <source>
        <dbReference type="EMBL" id="EWH11245.1"/>
    </source>
</evidence>
<dbReference type="GO" id="GO:0008381">
    <property type="term" value="F:mechanosensitive monoatomic ion channel activity"/>
    <property type="evidence" value="ECO:0007669"/>
    <property type="project" value="UniProtKB-ARBA"/>
</dbReference>
<keyword evidence="4 5" id="KW-0472">Membrane</keyword>
<keyword evidence="3 5" id="KW-1133">Transmembrane helix</keyword>
<comment type="caution">
    <text evidence="7">The sequence shown here is derived from an EMBL/GenBank/DDBJ whole genome shotgun (WGS) entry which is preliminary data.</text>
</comment>